<comment type="subcellular location">
    <subcellularLocation>
        <location evidence="1">Membrane</location>
        <topology evidence="1">Multi-pass membrane protein</topology>
    </subcellularLocation>
</comment>
<feature type="region of interest" description="Disordered" evidence="6">
    <location>
        <begin position="202"/>
        <end position="230"/>
    </location>
</feature>
<dbReference type="PANTHER" id="PTHR21716">
    <property type="entry name" value="TRANSMEMBRANE PROTEIN"/>
    <property type="match status" value="1"/>
</dbReference>
<comment type="similarity">
    <text evidence="2">Belongs to the autoinducer-2 exporter (AI-2E) (TC 2.A.86) family.</text>
</comment>
<sequence length="761" mass="84058">MAYSHYLKSPLDMFNFVPESHEKALKQAFYNTAAILFVVLAFTAAVAVYFVFKPFLEPLLWAVLFGSVLHPFKQTLTLLLRRWLKGLHDDKTPLAFGLVACPFKVIDNISENIGYFFLCDIKVFLGLCIGLPVVYLIYNALPENSPVHLWNGIVIYFQLASNTLDFFSKAGILVCTENVEEDDSSNVITTTLKIASESLAGVIPPAEGNEPPSMSDDSETSTKKKVPSVTPNLDEVAQDFTKPSFLRTSTPKRSESSRSMKKEKSKMSNLCLYALLWGCILTQIWLNLWLLNLLPLPVIYIVGKRLGSHSGLFGFIKRKIATGLEVGKKWYETRKEVLMPTPVRGLGKILVQGDKKVLTVLERSIDTFTSIGVILLVLILAVVGTVFLSVQIYGESVHLVDVTSNLINRVIVHNPELQQLLPEKLQDVQGTLDSVVGNAYVYGREWITTMVKEFINEKDESRAKIVEEQILEVWDRIYHMWKTKNATIVLSSQHGMSWNDLVDGMKTLNLTLIISYIQQNIGTLISVLESVWTVIINNFSLAFSSLTAIFSLLFGGGTALLNFLLDFVVFSTALFYLLCASNTCYKPVELVSKLLPSGGAGNKVGDVVEQSINGVFAASFKMAMFYGLYTWLIHTIFDVNIIYIPSVLAAIFGAVPFLGAYWACLPAVLELWLVNGQIFRAGLMFIGQLAPSSFVDSAIYSEIKGGGHPYLTGLAIAGGVFCLGFRGALFGPMLLCLLMVAINMYSSVMQGTSGTELGPGI</sequence>
<evidence type="ECO:0000256" key="1">
    <source>
        <dbReference type="ARBA" id="ARBA00004141"/>
    </source>
</evidence>
<evidence type="ECO:0000256" key="4">
    <source>
        <dbReference type="ARBA" id="ARBA00022989"/>
    </source>
</evidence>
<keyword evidence="8" id="KW-1185">Reference proteome</keyword>
<dbReference type="InterPro" id="IPR002549">
    <property type="entry name" value="AI-2E-like"/>
</dbReference>
<feature type="transmembrane region" description="Helical" evidence="7">
    <location>
        <begin position="560"/>
        <end position="579"/>
    </location>
</feature>
<dbReference type="RefSeq" id="XP_013773473.1">
    <property type="nucleotide sequence ID" value="XM_013918019.2"/>
</dbReference>
<evidence type="ECO:0000256" key="5">
    <source>
        <dbReference type="ARBA" id="ARBA00023136"/>
    </source>
</evidence>
<feature type="transmembrane region" description="Helical" evidence="7">
    <location>
        <begin position="368"/>
        <end position="390"/>
    </location>
</feature>
<feature type="transmembrane region" description="Helical" evidence="7">
    <location>
        <begin position="270"/>
        <end position="290"/>
    </location>
</feature>
<feature type="transmembrane region" description="Helical" evidence="7">
    <location>
        <begin position="115"/>
        <end position="138"/>
    </location>
</feature>
<feature type="transmembrane region" description="Helical" evidence="7">
    <location>
        <begin position="612"/>
        <end position="629"/>
    </location>
</feature>
<evidence type="ECO:0000313" key="8">
    <source>
        <dbReference type="Proteomes" id="UP000694941"/>
    </source>
</evidence>
<dbReference type="PANTHER" id="PTHR21716:SF4">
    <property type="entry name" value="TRANSMEMBRANE PROTEIN 245"/>
    <property type="match status" value="1"/>
</dbReference>
<evidence type="ECO:0000256" key="3">
    <source>
        <dbReference type="ARBA" id="ARBA00022692"/>
    </source>
</evidence>
<feature type="transmembrane region" description="Helical" evidence="7">
    <location>
        <begin position="28"/>
        <end position="52"/>
    </location>
</feature>
<evidence type="ECO:0000256" key="6">
    <source>
        <dbReference type="SAM" id="MobiDB-lite"/>
    </source>
</evidence>
<feature type="transmembrane region" description="Helical" evidence="7">
    <location>
        <begin position="641"/>
        <end position="664"/>
    </location>
</feature>
<dbReference type="Proteomes" id="UP000694941">
    <property type="component" value="Unplaced"/>
</dbReference>
<proteinExistence type="inferred from homology"/>
<evidence type="ECO:0000313" key="9">
    <source>
        <dbReference type="RefSeq" id="XP_013773473.1"/>
    </source>
</evidence>
<feature type="transmembrane region" description="Helical" evidence="7">
    <location>
        <begin position="671"/>
        <end position="690"/>
    </location>
</feature>
<evidence type="ECO:0000256" key="2">
    <source>
        <dbReference type="ARBA" id="ARBA00009773"/>
    </source>
</evidence>
<feature type="transmembrane region" description="Helical" evidence="7">
    <location>
        <begin position="531"/>
        <end position="554"/>
    </location>
</feature>
<reference evidence="9" key="1">
    <citation type="submission" date="2025-08" db="UniProtKB">
        <authorList>
            <consortium name="RefSeq"/>
        </authorList>
    </citation>
    <scope>IDENTIFICATION</scope>
    <source>
        <tissue evidence="9">Muscle</tissue>
    </source>
</reference>
<organism evidence="8 9">
    <name type="scientific">Limulus polyphemus</name>
    <name type="common">Atlantic horseshoe crab</name>
    <dbReference type="NCBI Taxonomy" id="6850"/>
    <lineage>
        <taxon>Eukaryota</taxon>
        <taxon>Metazoa</taxon>
        <taxon>Ecdysozoa</taxon>
        <taxon>Arthropoda</taxon>
        <taxon>Chelicerata</taxon>
        <taxon>Merostomata</taxon>
        <taxon>Xiphosura</taxon>
        <taxon>Limulidae</taxon>
        <taxon>Limulus</taxon>
    </lineage>
</organism>
<protein>
    <submittedName>
        <fullName evidence="9">Transmembrane protein 245-like</fullName>
    </submittedName>
</protein>
<name>A0ABM1B2H8_LIMPO</name>
<feature type="transmembrane region" description="Helical" evidence="7">
    <location>
        <begin position="710"/>
        <end position="740"/>
    </location>
</feature>
<keyword evidence="4 7" id="KW-1133">Transmembrane helix</keyword>
<gene>
    <name evidence="9" type="primary">LOC106458498</name>
</gene>
<accession>A0ABM1B2H8</accession>
<evidence type="ECO:0000256" key="7">
    <source>
        <dbReference type="SAM" id="Phobius"/>
    </source>
</evidence>
<keyword evidence="5 7" id="KW-0472">Membrane</keyword>
<dbReference type="GeneID" id="106458498"/>
<keyword evidence="3 7" id="KW-0812">Transmembrane</keyword>